<evidence type="ECO:0000256" key="2">
    <source>
        <dbReference type="ARBA" id="ARBA00022679"/>
    </source>
</evidence>
<dbReference type="InterPro" id="IPR041698">
    <property type="entry name" value="Methyltransf_25"/>
</dbReference>
<dbReference type="SUPFAM" id="SSF53335">
    <property type="entry name" value="S-adenosyl-L-methionine-dependent methyltransferases"/>
    <property type="match status" value="1"/>
</dbReference>
<evidence type="ECO:0000313" key="4">
    <source>
        <dbReference type="EMBL" id="ANU07684.1"/>
    </source>
</evidence>
<organism evidence="4 5">
    <name type="scientific">Paraurantiacibacter namhicola</name>
    <dbReference type="NCBI Taxonomy" id="645517"/>
    <lineage>
        <taxon>Bacteria</taxon>
        <taxon>Pseudomonadati</taxon>
        <taxon>Pseudomonadota</taxon>
        <taxon>Alphaproteobacteria</taxon>
        <taxon>Sphingomonadales</taxon>
        <taxon>Erythrobacteraceae</taxon>
        <taxon>Paraurantiacibacter</taxon>
    </lineage>
</organism>
<dbReference type="GO" id="GO:0008168">
    <property type="term" value="F:methyltransferase activity"/>
    <property type="evidence" value="ECO:0007669"/>
    <property type="project" value="UniProtKB-KW"/>
</dbReference>
<gene>
    <name evidence="4" type="ORF">A6F65_01378</name>
</gene>
<feature type="domain" description="Methyltransferase" evidence="3">
    <location>
        <begin position="43"/>
        <end position="131"/>
    </location>
</feature>
<dbReference type="KEGG" id="anh:A6F65_01378"/>
<protein>
    <submittedName>
        <fullName evidence="4">Tellurite resistance protein TehB</fullName>
    </submittedName>
</protein>
<dbReference type="AlphaFoldDB" id="A0A1C7D882"/>
<dbReference type="PANTHER" id="PTHR43861">
    <property type="entry name" value="TRANS-ACONITATE 2-METHYLTRANSFERASE-RELATED"/>
    <property type="match status" value="1"/>
</dbReference>
<dbReference type="CDD" id="cd02440">
    <property type="entry name" value="AdoMet_MTases"/>
    <property type="match status" value="1"/>
</dbReference>
<evidence type="ECO:0000259" key="3">
    <source>
        <dbReference type="Pfam" id="PF13649"/>
    </source>
</evidence>
<keyword evidence="2" id="KW-0808">Transferase</keyword>
<dbReference type="PANTHER" id="PTHR43861:SF1">
    <property type="entry name" value="TRANS-ACONITATE 2-METHYLTRANSFERASE"/>
    <property type="match status" value="1"/>
</dbReference>
<dbReference type="STRING" id="645517.A6F65_01378"/>
<dbReference type="Gene3D" id="3.40.50.150">
    <property type="entry name" value="Vaccinia Virus protein VP39"/>
    <property type="match status" value="1"/>
</dbReference>
<sequence length="199" mass="22093">MDYADRTIGHYQSSVPYYSHAFDSSHSRFLDGFLDALPAGAHVLELGCGTGRDASRMQERGFTVDATDGTPAMLRKASERYGIKARLMRFGELDAESTYDAVWAHACLFHVPLDQLGNILARILRALKPGGLSEASFKTGEDEGVDERGRYFALTPADRLEQLYRDQDFEVLDSREWQGKGADGAVRSWVSIRARKPAG</sequence>
<dbReference type="GO" id="GO:0032259">
    <property type="term" value="P:methylation"/>
    <property type="evidence" value="ECO:0007669"/>
    <property type="project" value="UniProtKB-KW"/>
</dbReference>
<proteinExistence type="predicted"/>
<dbReference type="Proteomes" id="UP000092698">
    <property type="component" value="Chromosome"/>
</dbReference>
<dbReference type="Pfam" id="PF13649">
    <property type="entry name" value="Methyltransf_25"/>
    <property type="match status" value="1"/>
</dbReference>
<accession>A0A1C7D882</accession>
<name>A0A1C7D882_9SPHN</name>
<keyword evidence="5" id="KW-1185">Reference proteome</keyword>
<dbReference type="InterPro" id="IPR029063">
    <property type="entry name" value="SAM-dependent_MTases_sf"/>
</dbReference>
<reference evidence="4 5" key="1">
    <citation type="submission" date="2016-07" db="EMBL/GenBank/DDBJ databases">
        <title>Complete genome sequence of Altererythrobacter namhicola JCM 16345T, containing esterase-encoding genes.</title>
        <authorList>
            <person name="Cheng H."/>
            <person name="Wu Y.-H."/>
            <person name="Jian S.-L."/>
            <person name="Huo Y.-Y."/>
            <person name="Wang C.-S."/>
            <person name="Xu X.-W."/>
        </authorList>
    </citation>
    <scope>NUCLEOTIDE SEQUENCE [LARGE SCALE GENOMIC DNA]</scope>
    <source>
        <strain evidence="4 5">JCM 16345</strain>
    </source>
</reference>
<evidence type="ECO:0000313" key="5">
    <source>
        <dbReference type="Proteomes" id="UP000092698"/>
    </source>
</evidence>
<keyword evidence="1" id="KW-0489">Methyltransferase</keyword>
<dbReference type="RefSeq" id="WP_067787091.1">
    <property type="nucleotide sequence ID" value="NZ_CP016545.1"/>
</dbReference>
<dbReference type="OrthoDB" id="9804312at2"/>
<evidence type="ECO:0000256" key="1">
    <source>
        <dbReference type="ARBA" id="ARBA00022603"/>
    </source>
</evidence>
<dbReference type="EMBL" id="CP016545">
    <property type="protein sequence ID" value="ANU07684.1"/>
    <property type="molecule type" value="Genomic_DNA"/>
</dbReference>